<dbReference type="InterPro" id="IPR002893">
    <property type="entry name" value="Znf_MYND"/>
</dbReference>
<dbReference type="PANTHER" id="PTHR46920">
    <property type="match status" value="1"/>
</dbReference>
<dbReference type="Pfam" id="PF01753">
    <property type="entry name" value="zf-MYND"/>
    <property type="match status" value="1"/>
</dbReference>
<evidence type="ECO:0000313" key="7">
    <source>
        <dbReference type="Proteomes" id="UP001497623"/>
    </source>
</evidence>
<evidence type="ECO:0000259" key="5">
    <source>
        <dbReference type="PROSITE" id="PS50865"/>
    </source>
</evidence>
<feature type="domain" description="MYND-type" evidence="5">
    <location>
        <begin position="29"/>
        <end position="70"/>
    </location>
</feature>
<dbReference type="InterPro" id="IPR052839">
    <property type="entry name" value="Mito_gene_expr_regulator"/>
</dbReference>
<evidence type="ECO:0000256" key="1">
    <source>
        <dbReference type="ARBA" id="ARBA00022723"/>
    </source>
</evidence>
<dbReference type="SUPFAM" id="SSF144232">
    <property type="entry name" value="HIT/MYND zinc finger-like"/>
    <property type="match status" value="1"/>
</dbReference>
<evidence type="ECO:0000256" key="2">
    <source>
        <dbReference type="ARBA" id="ARBA00022771"/>
    </source>
</evidence>
<keyword evidence="3" id="KW-0862">Zinc</keyword>
<dbReference type="AlphaFoldDB" id="A0AAV2QGY2"/>
<feature type="non-terminal residue" evidence="6">
    <location>
        <position position="162"/>
    </location>
</feature>
<accession>A0AAV2QGY2</accession>
<protein>
    <recommendedName>
        <fullName evidence="5">MYND-type domain-containing protein</fullName>
    </recommendedName>
</protein>
<dbReference type="EMBL" id="CAXKWB010005989">
    <property type="protein sequence ID" value="CAL4080883.1"/>
    <property type="molecule type" value="Genomic_DNA"/>
</dbReference>
<evidence type="ECO:0000256" key="4">
    <source>
        <dbReference type="PROSITE-ProRule" id="PRU00134"/>
    </source>
</evidence>
<name>A0AAV2QGY2_MEGNR</name>
<evidence type="ECO:0000256" key="3">
    <source>
        <dbReference type="ARBA" id="ARBA00022833"/>
    </source>
</evidence>
<reference evidence="6 7" key="1">
    <citation type="submission" date="2024-05" db="EMBL/GenBank/DDBJ databases">
        <authorList>
            <person name="Wallberg A."/>
        </authorList>
    </citation>
    <scope>NUCLEOTIDE SEQUENCE [LARGE SCALE GENOMIC DNA]</scope>
</reference>
<dbReference type="GO" id="GO:0008270">
    <property type="term" value="F:zinc ion binding"/>
    <property type="evidence" value="ECO:0007669"/>
    <property type="project" value="UniProtKB-KW"/>
</dbReference>
<proteinExistence type="predicted"/>
<keyword evidence="1" id="KW-0479">Metal-binding</keyword>
<sequence>MASGSGIETNRIRHFVEMDETAFYLPGACTECHKLPSDDFPMMSCGKCRLVWYCGKECQKKNWTYHKEFCKATSSVARDLRGPGSYLLETAKEAVEHGMDYMEYLNRIGQVVCQKLNRSFDPLEIKIICSRKVCEICKDANLAVLKPCKNCYMVFYCSENHA</sequence>
<keyword evidence="2 4" id="KW-0863">Zinc-finger</keyword>
<dbReference type="PROSITE" id="PS01360">
    <property type="entry name" value="ZF_MYND_1"/>
    <property type="match status" value="1"/>
</dbReference>
<dbReference type="PROSITE" id="PS50865">
    <property type="entry name" value="ZF_MYND_2"/>
    <property type="match status" value="1"/>
</dbReference>
<dbReference type="Proteomes" id="UP001497623">
    <property type="component" value="Unassembled WGS sequence"/>
</dbReference>
<keyword evidence="7" id="KW-1185">Reference proteome</keyword>
<dbReference type="PANTHER" id="PTHR46920:SF1">
    <property type="entry name" value="PROTEIN MSS51 HOMOLOG, MITOCHONDRIAL-RELATED"/>
    <property type="match status" value="1"/>
</dbReference>
<dbReference type="Gene3D" id="6.10.140.2220">
    <property type="match status" value="1"/>
</dbReference>
<gene>
    <name evidence="6" type="ORF">MNOR_LOCUS11415</name>
</gene>
<evidence type="ECO:0000313" key="6">
    <source>
        <dbReference type="EMBL" id="CAL4080883.1"/>
    </source>
</evidence>
<comment type="caution">
    <text evidence="6">The sequence shown here is derived from an EMBL/GenBank/DDBJ whole genome shotgun (WGS) entry which is preliminary data.</text>
</comment>
<organism evidence="6 7">
    <name type="scientific">Meganyctiphanes norvegica</name>
    <name type="common">Northern krill</name>
    <name type="synonym">Thysanopoda norvegica</name>
    <dbReference type="NCBI Taxonomy" id="48144"/>
    <lineage>
        <taxon>Eukaryota</taxon>
        <taxon>Metazoa</taxon>
        <taxon>Ecdysozoa</taxon>
        <taxon>Arthropoda</taxon>
        <taxon>Crustacea</taxon>
        <taxon>Multicrustacea</taxon>
        <taxon>Malacostraca</taxon>
        <taxon>Eumalacostraca</taxon>
        <taxon>Eucarida</taxon>
        <taxon>Euphausiacea</taxon>
        <taxon>Euphausiidae</taxon>
        <taxon>Meganyctiphanes</taxon>
    </lineage>
</organism>